<evidence type="ECO:0000313" key="1">
    <source>
        <dbReference type="EMBL" id="KIH42831.1"/>
    </source>
</evidence>
<accession>A0A0C2FCQ9</accession>
<protein>
    <submittedName>
        <fullName evidence="1">Uncharacterized protein</fullName>
    </submittedName>
</protein>
<gene>
    <name evidence="1" type="ORF">ANCDUO_27179</name>
</gene>
<dbReference type="EMBL" id="KN792137">
    <property type="protein sequence ID" value="KIH42831.1"/>
    <property type="molecule type" value="Genomic_DNA"/>
</dbReference>
<name>A0A0C2FCQ9_9BILA</name>
<keyword evidence="2" id="KW-1185">Reference proteome</keyword>
<feature type="non-terminal residue" evidence="1">
    <location>
        <position position="1"/>
    </location>
</feature>
<dbReference type="PANTHER" id="PTHR46671:SF7">
    <property type="entry name" value="CORE-2_I-BRANCHING ENZYME"/>
    <property type="match status" value="1"/>
</dbReference>
<sequence>LTIWAPSKAHCRSGYFRHSVCVFGVEDFAWVSSTPKLMANKMMPEFDYGIVDCVHELLFNRTYLGQDDHPLNLTLYDNQPYVQYHKNRLNPSPEYRLDCSYGFSHESLLRYQDSSQKKLRIHYD</sequence>
<dbReference type="PANTHER" id="PTHR46671">
    <property type="entry name" value="PROTEIN CBG11221"/>
    <property type="match status" value="1"/>
</dbReference>
<dbReference type="OrthoDB" id="5851725at2759"/>
<proteinExistence type="predicted"/>
<evidence type="ECO:0000313" key="2">
    <source>
        <dbReference type="Proteomes" id="UP000054047"/>
    </source>
</evidence>
<organism evidence="1 2">
    <name type="scientific">Ancylostoma duodenale</name>
    <dbReference type="NCBI Taxonomy" id="51022"/>
    <lineage>
        <taxon>Eukaryota</taxon>
        <taxon>Metazoa</taxon>
        <taxon>Ecdysozoa</taxon>
        <taxon>Nematoda</taxon>
        <taxon>Chromadorea</taxon>
        <taxon>Rhabditida</taxon>
        <taxon>Rhabditina</taxon>
        <taxon>Rhabditomorpha</taxon>
        <taxon>Strongyloidea</taxon>
        <taxon>Ancylostomatidae</taxon>
        <taxon>Ancylostomatinae</taxon>
        <taxon>Ancylostoma</taxon>
    </lineage>
</organism>
<dbReference type="AlphaFoldDB" id="A0A0C2FCQ9"/>
<reference evidence="1 2" key="1">
    <citation type="submission" date="2013-12" db="EMBL/GenBank/DDBJ databases">
        <title>Draft genome of the parsitic nematode Ancylostoma duodenale.</title>
        <authorList>
            <person name="Mitreva M."/>
        </authorList>
    </citation>
    <scope>NUCLEOTIDE SEQUENCE [LARGE SCALE GENOMIC DNA]</scope>
    <source>
        <strain evidence="1 2">Zhejiang</strain>
    </source>
</reference>
<dbReference type="Proteomes" id="UP000054047">
    <property type="component" value="Unassembled WGS sequence"/>
</dbReference>